<gene>
    <name evidence="1" type="ORF">S03H2_11386</name>
</gene>
<evidence type="ECO:0000313" key="1">
    <source>
        <dbReference type="EMBL" id="GAH41755.1"/>
    </source>
</evidence>
<reference evidence="1" key="1">
    <citation type="journal article" date="2014" name="Front. Microbiol.">
        <title>High frequency of phylogenetically diverse reductive dehalogenase-homologous genes in deep subseafloor sedimentary metagenomes.</title>
        <authorList>
            <person name="Kawai M."/>
            <person name="Futagami T."/>
            <person name="Toyoda A."/>
            <person name="Takaki Y."/>
            <person name="Nishi S."/>
            <person name="Hori S."/>
            <person name="Arai W."/>
            <person name="Tsubouchi T."/>
            <person name="Morono Y."/>
            <person name="Uchiyama I."/>
            <person name="Ito T."/>
            <person name="Fujiyama A."/>
            <person name="Inagaki F."/>
            <person name="Takami H."/>
        </authorList>
    </citation>
    <scope>NUCLEOTIDE SEQUENCE</scope>
    <source>
        <strain evidence="1">Expedition CK06-06</strain>
    </source>
</reference>
<accession>X1GA99</accession>
<proteinExistence type="predicted"/>
<dbReference type="AlphaFoldDB" id="X1GA99"/>
<protein>
    <submittedName>
        <fullName evidence="1">Uncharacterized protein</fullName>
    </submittedName>
</protein>
<organism evidence="1">
    <name type="scientific">marine sediment metagenome</name>
    <dbReference type="NCBI Taxonomy" id="412755"/>
    <lineage>
        <taxon>unclassified sequences</taxon>
        <taxon>metagenomes</taxon>
        <taxon>ecological metagenomes</taxon>
    </lineage>
</organism>
<sequence length="134" mass="15551">MYYRPLTGDALTLSTIRFLTKLVTVYGENSGSELDQMLNKRCDIKEKFAFFESFENADNTVISNKIVRWFHAYIPYSMLDLDRELDKIIKLYIVNTVDNDEDINSALARLVSDYNKYRDNIDYSDPFGVPVPSP</sequence>
<comment type="caution">
    <text evidence="1">The sequence shown here is derived from an EMBL/GenBank/DDBJ whole genome shotgun (WGS) entry which is preliminary data.</text>
</comment>
<dbReference type="EMBL" id="BARU01005817">
    <property type="protein sequence ID" value="GAH41755.1"/>
    <property type="molecule type" value="Genomic_DNA"/>
</dbReference>
<name>X1GA99_9ZZZZ</name>